<reference evidence="11" key="1">
    <citation type="submission" date="2023-01" db="EMBL/GenBank/DDBJ databases">
        <title>Genome assembly of the deep-sea coral Lophelia pertusa.</title>
        <authorList>
            <person name="Herrera S."/>
            <person name="Cordes E."/>
        </authorList>
    </citation>
    <scope>NUCLEOTIDE SEQUENCE</scope>
    <source>
        <strain evidence="11">USNM1676648</strain>
        <tissue evidence="11">Polyp</tissue>
    </source>
</reference>
<feature type="domain" description="EGF-like" evidence="9">
    <location>
        <begin position="57"/>
        <end position="93"/>
    </location>
</feature>
<dbReference type="InterPro" id="IPR000152">
    <property type="entry name" value="EGF-type_Asp/Asn_hydroxyl_site"/>
</dbReference>
<dbReference type="PRINTS" id="PR00010">
    <property type="entry name" value="EGFBLOOD"/>
</dbReference>
<dbReference type="AlphaFoldDB" id="A0A9W9YRG6"/>
<dbReference type="Pfam" id="PF02191">
    <property type="entry name" value="OLF"/>
    <property type="match status" value="1"/>
</dbReference>
<dbReference type="InterPro" id="IPR001881">
    <property type="entry name" value="EGF-like_Ca-bd_dom"/>
</dbReference>
<dbReference type="EMBL" id="MU827305">
    <property type="protein sequence ID" value="KAJ7363620.1"/>
    <property type="molecule type" value="Genomic_DNA"/>
</dbReference>
<evidence type="ECO:0000256" key="4">
    <source>
        <dbReference type="ARBA" id="ARBA00022729"/>
    </source>
</evidence>
<dbReference type="InterPro" id="IPR050605">
    <property type="entry name" value="Olfactomedin-like_domain"/>
</dbReference>
<evidence type="ECO:0000256" key="1">
    <source>
        <dbReference type="ARBA" id="ARBA00004613"/>
    </source>
</evidence>
<dbReference type="Gene3D" id="2.10.25.10">
    <property type="entry name" value="Laminin"/>
    <property type="match status" value="2"/>
</dbReference>
<dbReference type="InterPro" id="IPR000742">
    <property type="entry name" value="EGF"/>
</dbReference>
<dbReference type="GO" id="GO:0007165">
    <property type="term" value="P:signal transduction"/>
    <property type="evidence" value="ECO:0007669"/>
    <property type="project" value="TreeGrafter"/>
</dbReference>
<dbReference type="InterPro" id="IPR018097">
    <property type="entry name" value="EGF_Ca-bd_CS"/>
</dbReference>
<dbReference type="SMART" id="SM00181">
    <property type="entry name" value="EGF"/>
    <property type="match status" value="2"/>
</dbReference>
<comment type="caution">
    <text evidence="8">Lacks conserved residue(s) required for the propagation of feature annotation.</text>
</comment>
<dbReference type="OrthoDB" id="283575at2759"/>
<evidence type="ECO:0000256" key="5">
    <source>
        <dbReference type="ARBA" id="ARBA00022737"/>
    </source>
</evidence>
<keyword evidence="3 8" id="KW-0245">EGF-like domain</keyword>
<evidence type="ECO:0000256" key="6">
    <source>
        <dbReference type="ARBA" id="ARBA00023157"/>
    </source>
</evidence>
<dbReference type="InterPro" id="IPR003112">
    <property type="entry name" value="Olfac-like_dom"/>
</dbReference>
<evidence type="ECO:0000256" key="3">
    <source>
        <dbReference type="ARBA" id="ARBA00022536"/>
    </source>
</evidence>
<dbReference type="PROSITE" id="PS01187">
    <property type="entry name" value="EGF_CA"/>
    <property type="match status" value="1"/>
</dbReference>
<dbReference type="PANTHER" id="PTHR23192:SF87">
    <property type="entry name" value="AMASSIN-3"/>
    <property type="match status" value="1"/>
</dbReference>
<dbReference type="Pfam" id="PF00008">
    <property type="entry name" value="EGF"/>
    <property type="match status" value="2"/>
</dbReference>
<evidence type="ECO:0000256" key="7">
    <source>
        <dbReference type="ARBA" id="ARBA00023180"/>
    </source>
</evidence>
<sequence>MYGGEKAIENSFILFFSTDINECDSNPCLNGGSCVDLVNEYNCSCEPGYNGSRCENDINECDSNPCLNGGSCLDLVNEYNCSCAPGYNGSRCENESCSRTIKTVGSPVTHTTNHGHVTQGAWMKDPLGIMGNDTIFTMASSHGRYLKEYQNMESLKSKSDSENSAYIIKYNLQTESKESSIYIGGYRARHNGYRSCGGSCGMDLAVDEQGLWVLFGSTSNNKRLSVSKLDVDKNSITQTWNLNTEKMNTMGNAFVACGVIYCINSYSKRSTTINFAYDTKTGKQWNPNIQFTNQYGYNTMVDYNPRERVLYAWDRGRLVTYSLTFEEH</sequence>
<dbReference type="GO" id="GO:0005615">
    <property type="term" value="C:extracellular space"/>
    <property type="evidence" value="ECO:0007669"/>
    <property type="project" value="TreeGrafter"/>
</dbReference>
<accession>A0A9W9YRG6</accession>
<evidence type="ECO:0000256" key="2">
    <source>
        <dbReference type="ARBA" id="ARBA00022525"/>
    </source>
</evidence>
<proteinExistence type="predicted"/>
<keyword evidence="5" id="KW-0677">Repeat</keyword>
<protein>
    <submittedName>
        <fullName evidence="11">Olfactomedin-like protein 2A</fullName>
    </submittedName>
</protein>
<dbReference type="SUPFAM" id="SSF57196">
    <property type="entry name" value="EGF/Laminin"/>
    <property type="match status" value="2"/>
</dbReference>
<evidence type="ECO:0000259" key="9">
    <source>
        <dbReference type="PROSITE" id="PS50026"/>
    </source>
</evidence>
<keyword evidence="6 8" id="KW-1015">Disulfide bond</keyword>
<keyword evidence="2" id="KW-0964">Secreted</keyword>
<keyword evidence="4" id="KW-0732">Signal</keyword>
<dbReference type="CDD" id="cd00054">
    <property type="entry name" value="EGF_CA"/>
    <property type="match status" value="2"/>
</dbReference>
<feature type="domain" description="EGF-like" evidence="9">
    <location>
        <begin position="19"/>
        <end position="55"/>
    </location>
</feature>
<dbReference type="GO" id="GO:0005509">
    <property type="term" value="F:calcium ion binding"/>
    <property type="evidence" value="ECO:0007669"/>
    <property type="project" value="InterPro"/>
</dbReference>
<evidence type="ECO:0000259" key="10">
    <source>
        <dbReference type="PROSITE" id="PS51132"/>
    </source>
</evidence>
<dbReference type="PROSITE" id="PS00022">
    <property type="entry name" value="EGF_1"/>
    <property type="match status" value="2"/>
</dbReference>
<comment type="subcellular location">
    <subcellularLocation>
        <location evidence="1">Secreted</location>
    </subcellularLocation>
</comment>
<dbReference type="FunFam" id="2.10.25.10:FF:000004">
    <property type="entry name" value="Neurogenic locus notch 1"/>
    <property type="match status" value="2"/>
</dbReference>
<dbReference type="SUPFAM" id="SSF101898">
    <property type="entry name" value="NHL repeat"/>
    <property type="match status" value="1"/>
</dbReference>
<dbReference type="Proteomes" id="UP001163046">
    <property type="component" value="Unassembled WGS sequence"/>
</dbReference>
<feature type="domain" description="Olfactomedin-like" evidence="10">
    <location>
        <begin position="96"/>
        <end position="327"/>
    </location>
</feature>
<name>A0A9W9YRG6_9CNID</name>
<keyword evidence="7" id="KW-0325">Glycoprotein</keyword>
<dbReference type="PROSITE" id="PS50026">
    <property type="entry name" value="EGF_3"/>
    <property type="match status" value="2"/>
</dbReference>
<dbReference type="SMART" id="SM00284">
    <property type="entry name" value="OLF"/>
    <property type="match status" value="1"/>
</dbReference>
<keyword evidence="12" id="KW-1185">Reference proteome</keyword>
<dbReference type="PANTHER" id="PTHR23192">
    <property type="entry name" value="OLFACTOMEDIN-RELATED"/>
    <property type="match status" value="1"/>
</dbReference>
<evidence type="ECO:0000313" key="11">
    <source>
        <dbReference type="EMBL" id="KAJ7363620.1"/>
    </source>
</evidence>
<evidence type="ECO:0000256" key="8">
    <source>
        <dbReference type="PROSITE-ProRule" id="PRU00076"/>
    </source>
</evidence>
<dbReference type="PROSITE" id="PS00010">
    <property type="entry name" value="ASX_HYDROXYL"/>
    <property type="match status" value="2"/>
</dbReference>
<dbReference type="SMART" id="SM00179">
    <property type="entry name" value="EGF_CA"/>
    <property type="match status" value="2"/>
</dbReference>
<gene>
    <name evidence="11" type="primary">OLFML2A_4</name>
    <name evidence="11" type="ORF">OS493_009782</name>
</gene>
<dbReference type="PROSITE" id="PS51132">
    <property type="entry name" value="OLF"/>
    <property type="match status" value="1"/>
</dbReference>
<feature type="disulfide bond" evidence="8">
    <location>
        <begin position="45"/>
        <end position="54"/>
    </location>
</feature>
<comment type="caution">
    <text evidence="11">The sequence shown here is derived from an EMBL/GenBank/DDBJ whole genome shotgun (WGS) entry which is preliminary data.</text>
</comment>
<evidence type="ECO:0000313" key="12">
    <source>
        <dbReference type="Proteomes" id="UP001163046"/>
    </source>
</evidence>
<organism evidence="11 12">
    <name type="scientific">Desmophyllum pertusum</name>
    <dbReference type="NCBI Taxonomy" id="174260"/>
    <lineage>
        <taxon>Eukaryota</taxon>
        <taxon>Metazoa</taxon>
        <taxon>Cnidaria</taxon>
        <taxon>Anthozoa</taxon>
        <taxon>Hexacorallia</taxon>
        <taxon>Scleractinia</taxon>
        <taxon>Caryophylliina</taxon>
        <taxon>Caryophylliidae</taxon>
        <taxon>Desmophyllum</taxon>
    </lineage>
</organism>
<dbReference type="PROSITE" id="PS01186">
    <property type="entry name" value="EGF_2"/>
    <property type="match status" value="2"/>
</dbReference>
<feature type="disulfide bond" evidence="8">
    <location>
        <begin position="83"/>
        <end position="92"/>
    </location>
</feature>